<evidence type="ECO:0000256" key="7">
    <source>
        <dbReference type="ARBA" id="ARBA00023027"/>
    </source>
</evidence>
<dbReference type="RefSeq" id="WP_201658641.1">
    <property type="nucleotide sequence ID" value="NZ_CP068047.1"/>
</dbReference>
<organism evidence="16 17">
    <name type="scientific">Devosia oryziradicis</name>
    <dbReference type="NCBI Taxonomy" id="2801335"/>
    <lineage>
        <taxon>Bacteria</taxon>
        <taxon>Pseudomonadati</taxon>
        <taxon>Pseudomonadota</taxon>
        <taxon>Alphaproteobacteria</taxon>
        <taxon>Hyphomicrobiales</taxon>
        <taxon>Devosiaceae</taxon>
        <taxon>Devosia</taxon>
    </lineage>
</organism>
<gene>
    <name evidence="13" type="primary">dapB</name>
    <name evidence="16" type="ORF">JI749_02770</name>
</gene>
<dbReference type="Gene3D" id="3.40.50.720">
    <property type="entry name" value="NAD(P)-binding Rossmann-like Domain"/>
    <property type="match status" value="1"/>
</dbReference>
<sequence>MAELKVVVAGAGGRMGAANIRAVAALGGLDLHGAVARLHGAVDRPGTPAIGQDAGLYAGIGALGVTITDDIDAALVGADAIIDFTAPSASVALAGKAAERGLIHVIGTTGCSEADDAAIAQAAQHGARIVKSGNFSLGVNVLASLVRKAASMLADYDIEILEMHHNRKVDAPSGTALLLGEAAARGRDIALKDHSVRVRDGHTGPRETGTIGFATLRGGTVVGDHSVIMAGPAERIELNHRAEDRSMFAGGAARAALWAASQPPGLYSMADVLGLD</sequence>
<dbReference type="PIRSF" id="PIRSF000161">
    <property type="entry name" value="DHPR"/>
    <property type="match status" value="1"/>
</dbReference>
<keyword evidence="4 13" id="KW-0521">NADP</keyword>
<feature type="domain" description="Dihydrodipicolinate reductase C-terminal" evidence="15">
    <location>
        <begin position="138"/>
        <end position="273"/>
    </location>
</feature>
<evidence type="ECO:0000256" key="5">
    <source>
        <dbReference type="ARBA" id="ARBA00022915"/>
    </source>
</evidence>
<feature type="binding site" evidence="13">
    <location>
        <position position="44"/>
    </location>
    <ligand>
        <name>NADP(+)</name>
        <dbReference type="ChEBI" id="CHEBI:58349"/>
    </ligand>
</feature>
<evidence type="ECO:0000256" key="13">
    <source>
        <dbReference type="HAMAP-Rule" id="MF_00102"/>
    </source>
</evidence>
<name>A0ABX7BX88_9HYPH</name>
<protein>
    <recommendedName>
        <fullName evidence="10 13">4-hydroxy-tetrahydrodipicolinate reductase</fullName>
        <shortName evidence="13">HTPA reductase</shortName>
        <ecNumber evidence="10 13">1.17.1.8</ecNumber>
    </recommendedName>
</protein>
<dbReference type="PROSITE" id="PS01298">
    <property type="entry name" value="DAPB"/>
    <property type="match status" value="1"/>
</dbReference>
<dbReference type="PANTHER" id="PTHR20836:SF0">
    <property type="entry name" value="4-HYDROXY-TETRAHYDRODIPICOLINATE REDUCTASE 1, CHLOROPLASTIC-RELATED"/>
    <property type="match status" value="1"/>
</dbReference>
<dbReference type="InterPro" id="IPR000846">
    <property type="entry name" value="DapB_N"/>
</dbReference>
<keyword evidence="8 13" id="KW-0457">Lysine biosynthesis</keyword>
<keyword evidence="6 13" id="KW-0560">Oxidoreductase</keyword>
<dbReference type="GO" id="GO:0008839">
    <property type="term" value="F:4-hydroxy-tetrahydrodipicolinate reductase"/>
    <property type="evidence" value="ECO:0007669"/>
    <property type="project" value="UniProtKB-EC"/>
</dbReference>
<evidence type="ECO:0000256" key="3">
    <source>
        <dbReference type="ARBA" id="ARBA00022605"/>
    </source>
</evidence>
<dbReference type="EMBL" id="CP068047">
    <property type="protein sequence ID" value="QQR36574.1"/>
    <property type="molecule type" value="Genomic_DNA"/>
</dbReference>
<comment type="pathway">
    <text evidence="9 13">Amino-acid biosynthesis; L-lysine biosynthesis via DAP pathway; (S)-tetrahydrodipicolinate from L-aspartate: step 4/4.</text>
</comment>
<dbReference type="Pfam" id="PF01113">
    <property type="entry name" value="DapB_N"/>
    <property type="match status" value="1"/>
</dbReference>
<evidence type="ECO:0000313" key="17">
    <source>
        <dbReference type="Proteomes" id="UP000595460"/>
    </source>
</evidence>
<dbReference type="EC" id="1.17.1.8" evidence="10 13"/>
<keyword evidence="2 13" id="KW-0963">Cytoplasm</keyword>
<evidence type="ECO:0000256" key="6">
    <source>
        <dbReference type="ARBA" id="ARBA00023002"/>
    </source>
</evidence>
<comment type="subunit">
    <text evidence="13">Homotetramer.</text>
</comment>
<evidence type="ECO:0000256" key="11">
    <source>
        <dbReference type="ARBA" id="ARBA00049080"/>
    </source>
</evidence>
<keyword evidence="17" id="KW-1185">Reference proteome</keyword>
<dbReference type="InterPro" id="IPR022664">
    <property type="entry name" value="DapB_N_CS"/>
</dbReference>
<dbReference type="NCBIfam" id="TIGR00036">
    <property type="entry name" value="dapB"/>
    <property type="match status" value="1"/>
</dbReference>
<evidence type="ECO:0000259" key="15">
    <source>
        <dbReference type="Pfam" id="PF05173"/>
    </source>
</evidence>
<dbReference type="InterPro" id="IPR022663">
    <property type="entry name" value="DapB_C"/>
</dbReference>
<feature type="binding site" evidence="13">
    <location>
        <begin position="107"/>
        <end position="109"/>
    </location>
    <ligand>
        <name>NAD(+)</name>
        <dbReference type="ChEBI" id="CHEBI:57540"/>
    </ligand>
</feature>
<comment type="catalytic activity">
    <reaction evidence="12 13">
        <text>(S)-2,3,4,5-tetrahydrodipicolinate + NAD(+) + H2O = (2S,4S)-4-hydroxy-2,3,4,5-tetrahydrodipicolinate + NADH + H(+)</text>
        <dbReference type="Rhea" id="RHEA:35323"/>
        <dbReference type="ChEBI" id="CHEBI:15377"/>
        <dbReference type="ChEBI" id="CHEBI:15378"/>
        <dbReference type="ChEBI" id="CHEBI:16845"/>
        <dbReference type="ChEBI" id="CHEBI:57540"/>
        <dbReference type="ChEBI" id="CHEBI:57945"/>
        <dbReference type="ChEBI" id="CHEBI:67139"/>
        <dbReference type="EC" id="1.17.1.8"/>
    </reaction>
</comment>
<feature type="active site" description="Proton donor/acceptor" evidence="13">
    <location>
        <position position="164"/>
    </location>
</feature>
<dbReference type="Gene3D" id="3.30.360.10">
    <property type="entry name" value="Dihydrodipicolinate Reductase, domain 2"/>
    <property type="match status" value="1"/>
</dbReference>
<evidence type="ECO:0000256" key="9">
    <source>
        <dbReference type="ARBA" id="ARBA00037922"/>
    </source>
</evidence>
<dbReference type="SUPFAM" id="SSF51735">
    <property type="entry name" value="NAD(P)-binding Rossmann-fold domains"/>
    <property type="match status" value="1"/>
</dbReference>
<feature type="binding site" evidence="13">
    <location>
        <begin position="10"/>
        <end position="15"/>
    </location>
    <ligand>
        <name>NAD(+)</name>
        <dbReference type="ChEBI" id="CHEBI:57540"/>
    </ligand>
</feature>
<dbReference type="Pfam" id="PF05173">
    <property type="entry name" value="DapB_C"/>
    <property type="match status" value="1"/>
</dbReference>
<evidence type="ECO:0000256" key="1">
    <source>
        <dbReference type="ARBA" id="ARBA00006642"/>
    </source>
</evidence>
<proteinExistence type="inferred from homology"/>
<dbReference type="InterPro" id="IPR036291">
    <property type="entry name" value="NAD(P)-bd_dom_sf"/>
</dbReference>
<keyword evidence="7 13" id="KW-0520">NAD</keyword>
<dbReference type="PANTHER" id="PTHR20836">
    <property type="entry name" value="DIHYDRODIPICOLINATE REDUCTASE"/>
    <property type="match status" value="1"/>
</dbReference>
<evidence type="ECO:0000256" key="2">
    <source>
        <dbReference type="ARBA" id="ARBA00022490"/>
    </source>
</evidence>
<feature type="binding site" evidence="13">
    <location>
        <begin position="132"/>
        <end position="135"/>
    </location>
    <ligand>
        <name>NAD(+)</name>
        <dbReference type="ChEBI" id="CHEBI:57540"/>
    </ligand>
</feature>
<comment type="subcellular location">
    <subcellularLocation>
        <location evidence="13">Cytoplasm</location>
    </subcellularLocation>
</comment>
<evidence type="ECO:0000313" key="16">
    <source>
        <dbReference type="EMBL" id="QQR36574.1"/>
    </source>
</evidence>
<keyword evidence="5 13" id="KW-0220">Diaminopimelate biosynthesis</keyword>
<feature type="active site" description="Proton donor" evidence="13">
    <location>
        <position position="168"/>
    </location>
</feature>
<evidence type="ECO:0000259" key="14">
    <source>
        <dbReference type="Pfam" id="PF01113"/>
    </source>
</evidence>
<dbReference type="CDD" id="cd02274">
    <property type="entry name" value="DHDPR_N"/>
    <property type="match status" value="1"/>
</dbReference>
<comment type="caution">
    <text evidence="13">Was originally thought to be a dihydrodipicolinate reductase (DHDPR), catalyzing the conversion of dihydrodipicolinate to tetrahydrodipicolinate. However, it was shown in E.coli that the substrate of the enzymatic reaction is not dihydrodipicolinate (DHDP) but in fact (2S,4S)-4-hydroxy-2,3,4,5-tetrahydrodipicolinic acid (HTPA), the product released by the DapA-catalyzed reaction.</text>
</comment>
<comment type="function">
    <text evidence="13">Catalyzes the conversion of 4-hydroxy-tetrahydrodipicolinate (HTPA) to tetrahydrodipicolinate.</text>
</comment>
<feature type="binding site" evidence="13">
    <location>
        <position position="43"/>
    </location>
    <ligand>
        <name>NAD(+)</name>
        <dbReference type="ChEBI" id="CHEBI:57540"/>
    </ligand>
</feature>
<keyword evidence="3 13" id="KW-0028">Amino-acid biosynthesis</keyword>
<accession>A0ABX7BX88</accession>
<reference evidence="16 17" key="1">
    <citation type="submission" date="2021-01" db="EMBL/GenBank/DDBJ databases">
        <title>Genome seq and assembly of Devosia sp. G19.</title>
        <authorList>
            <person name="Chhetri G."/>
        </authorList>
    </citation>
    <scope>NUCLEOTIDE SEQUENCE [LARGE SCALE GENOMIC DNA]</scope>
    <source>
        <strain evidence="16 17">G19</strain>
    </source>
</reference>
<feature type="domain" description="Dihydrodipicolinate reductase N-terminal" evidence="14">
    <location>
        <begin position="5"/>
        <end position="135"/>
    </location>
</feature>
<dbReference type="InterPro" id="IPR023940">
    <property type="entry name" value="DHDPR_bac"/>
</dbReference>
<dbReference type="Proteomes" id="UP000595460">
    <property type="component" value="Chromosome"/>
</dbReference>
<evidence type="ECO:0000256" key="10">
    <source>
        <dbReference type="ARBA" id="ARBA00038983"/>
    </source>
</evidence>
<dbReference type="SUPFAM" id="SSF55347">
    <property type="entry name" value="Glyceraldehyde-3-phosphate dehydrogenase-like, C-terminal domain"/>
    <property type="match status" value="1"/>
</dbReference>
<evidence type="ECO:0000256" key="4">
    <source>
        <dbReference type="ARBA" id="ARBA00022857"/>
    </source>
</evidence>
<feature type="binding site" evidence="13">
    <location>
        <position position="165"/>
    </location>
    <ligand>
        <name>(S)-2,3,4,5-tetrahydrodipicolinate</name>
        <dbReference type="ChEBI" id="CHEBI:16845"/>
    </ligand>
</feature>
<evidence type="ECO:0000256" key="8">
    <source>
        <dbReference type="ARBA" id="ARBA00023154"/>
    </source>
</evidence>
<feature type="binding site" evidence="13">
    <location>
        <begin position="174"/>
        <end position="175"/>
    </location>
    <ligand>
        <name>(S)-2,3,4,5-tetrahydrodipicolinate</name>
        <dbReference type="ChEBI" id="CHEBI:16845"/>
    </ligand>
</feature>
<comment type="similarity">
    <text evidence="1 13">Belongs to the DapB family.</text>
</comment>
<comment type="catalytic activity">
    <reaction evidence="11 13">
        <text>(S)-2,3,4,5-tetrahydrodipicolinate + NADP(+) + H2O = (2S,4S)-4-hydroxy-2,3,4,5-tetrahydrodipicolinate + NADPH + H(+)</text>
        <dbReference type="Rhea" id="RHEA:35331"/>
        <dbReference type="ChEBI" id="CHEBI:15377"/>
        <dbReference type="ChEBI" id="CHEBI:15378"/>
        <dbReference type="ChEBI" id="CHEBI:16845"/>
        <dbReference type="ChEBI" id="CHEBI:57783"/>
        <dbReference type="ChEBI" id="CHEBI:58349"/>
        <dbReference type="ChEBI" id="CHEBI:67139"/>
        <dbReference type="EC" id="1.17.1.8"/>
    </reaction>
</comment>
<dbReference type="HAMAP" id="MF_00102">
    <property type="entry name" value="DapB"/>
    <property type="match status" value="1"/>
</dbReference>
<evidence type="ECO:0000256" key="12">
    <source>
        <dbReference type="ARBA" id="ARBA00049396"/>
    </source>
</evidence>